<dbReference type="CDD" id="cd13606">
    <property type="entry name" value="PBP2_ProX_like"/>
    <property type="match status" value="1"/>
</dbReference>
<name>A0ABS4T3L8_9MICC</name>
<feature type="domain" description="ABC-type glycine betaine transport system substrate-binding" evidence="1">
    <location>
        <begin position="42"/>
        <end position="300"/>
    </location>
</feature>
<dbReference type="RefSeq" id="WP_210049125.1">
    <property type="nucleotide sequence ID" value="NZ_JAGINX010000001.1"/>
</dbReference>
<gene>
    <name evidence="2" type="ORF">JOF45_001729</name>
</gene>
<proteinExistence type="predicted"/>
<evidence type="ECO:0000313" key="3">
    <source>
        <dbReference type="Proteomes" id="UP001519331"/>
    </source>
</evidence>
<dbReference type="Proteomes" id="UP001519331">
    <property type="component" value="Unassembled WGS sequence"/>
</dbReference>
<protein>
    <submittedName>
        <fullName evidence="2">Osmoprotectant transport system substrate-binding protein</fullName>
    </submittedName>
</protein>
<comment type="caution">
    <text evidence="2">The sequence shown here is derived from an EMBL/GenBank/DDBJ whole genome shotgun (WGS) entry which is preliminary data.</text>
</comment>
<dbReference type="SUPFAM" id="SSF53850">
    <property type="entry name" value="Periplasmic binding protein-like II"/>
    <property type="match status" value="1"/>
</dbReference>
<dbReference type="InterPro" id="IPR007210">
    <property type="entry name" value="ABC_Gly_betaine_transp_sub-bd"/>
</dbReference>
<dbReference type="PROSITE" id="PS51257">
    <property type="entry name" value="PROKAR_LIPOPROTEIN"/>
    <property type="match status" value="1"/>
</dbReference>
<reference evidence="2 3" key="1">
    <citation type="submission" date="2021-03" db="EMBL/GenBank/DDBJ databases">
        <title>Sequencing the genomes of 1000 actinobacteria strains.</title>
        <authorList>
            <person name="Klenk H.-P."/>
        </authorList>
    </citation>
    <scope>NUCLEOTIDE SEQUENCE [LARGE SCALE GENOMIC DNA]</scope>
    <source>
        <strain evidence="2 3">DSM 12544</strain>
    </source>
</reference>
<evidence type="ECO:0000313" key="2">
    <source>
        <dbReference type="EMBL" id="MBP2318710.1"/>
    </source>
</evidence>
<accession>A0ABS4T3L8</accession>
<sequence>MMRTFTKEWVGLGIAALALTACGSDDPLGGGSEEDGSAAEGTLVVGSQQYYSNTIVAELYAQVLEDAGYDVEREFEIGQREVYMPELEAGEIDVFPEYTGNLLQYLDGDSEASTSEEVEAELETALPEGLTVLAPAEATDQDSYTVTAEFAEENGLESIADLAELEDLTIVSNSEFETRPYGPQGASEVYGAEISLLAVEDSGGQLTLNALLDGEAEIANIYTADPAIEENDLVVLEDPEELILPQNLFPLVSENVDEQAQTLLEELSAALTQEELLELNARSVDEQASAEEVASAWLQEQGLVE</sequence>
<keyword evidence="3" id="KW-1185">Reference proteome</keyword>
<evidence type="ECO:0000259" key="1">
    <source>
        <dbReference type="Pfam" id="PF04069"/>
    </source>
</evidence>
<dbReference type="Gene3D" id="3.40.190.120">
    <property type="entry name" value="Osmoprotection protein (prox), domain 2"/>
    <property type="match status" value="1"/>
</dbReference>
<organism evidence="2 3">
    <name type="scientific">Nesterenkonia lacusekhoensis</name>
    <dbReference type="NCBI Taxonomy" id="150832"/>
    <lineage>
        <taxon>Bacteria</taxon>
        <taxon>Bacillati</taxon>
        <taxon>Actinomycetota</taxon>
        <taxon>Actinomycetes</taxon>
        <taxon>Micrococcales</taxon>
        <taxon>Micrococcaceae</taxon>
        <taxon>Nesterenkonia</taxon>
    </lineage>
</organism>
<dbReference type="Pfam" id="PF04069">
    <property type="entry name" value="OpuAC"/>
    <property type="match status" value="1"/>
</dbReference>
<dbReference type="EMBL" id="JAGINX010000001">
    <property type="protein sequence ID" value="MBP2318710.1"/>
    <property type="molecule type" value="Genomic_DNA"/>
</dbReference>
<dbReference type="Gene3D" id="3.40.190.10">
    <property type="entry name" value="Periplasmic binding protein-like II"/>
    <property type="match status" value="1"/>
</dbReference>